<dbReference type="OrthoDB" id="465167at2"/>
<dbReference type="InParanoid" id="Q7NCQ3"/>
<evidence type="ECO:0000259" key="2">
    <source>
        <dbReference type="PROSITE" id="PS50102"/>
    </source>
</evidence>
<dbReference type="EnsemblBacteria" id="BAC90866">
    <property type="protein sequence ID" value="BAC90866"/>
    <property type="gene ID" value="BAC90866"/>
</dbReference>
<evidence type="ECO:0000256" key="1">
    <source>
        <dbReference type="SAM" id="MobiDB-lite"/>
    </source>
</evidence>
<organism evidence="3 4">
    <name type="scientific">Gloeobacter violaceus (strain ATCC 29082 / PCC 7421)</name>
    <dbReference type="NCBI Taxonomy" id="251221"/>
    <lineage>
        <taxon>Bacteria</taxon>
        <taxon>Bacillati</taxon>
        <taxon>Cyanobacteriota</taxon>
        <taxon>Cyanophyceae</taxon>
        <taxon>Gloeobacterales</taxon>
        <taxon>Gloeobacteraceae</taxon>
        <taxon>Gloeobacter</taxon>
    </lineage>
</organism>
<dbReference type="PhylomeDB" id="Q7NCQ3"/>
<sequence>MSVRLYVGNLPEEVTRQELEAIFAPAGEVVSLKVITDRKTGKCRGFGFLTVSTPEAADSFIEQFNGVSFKDVALRVEKAQPKAKSDRSDEGDGEAAAPAPAVAAGSEATEPQVESAAAPRPVPARAAGPISTGRPPIRKVDKSQRDRQGDGGRRQGDSRRDRPAATTVSSDEANQPDPRWADALRDIRRQLTTKA</sequence>
<reference evidence="3 4" key="1">
    <citation type="journal article" date="2003" name="DNA Res.">
        <title>Complete genome structure of Gloeobacter violaceus PCC 7421, a cyanobacterium that lacks thylakoids.</title>
        <authorList>
            <person name="Nakamura Y."/>
            <person name="Kaneko T."/>
            <person name="Sato S."/>
            <person name="Mimuro M."/>
            <person name="Miyashita H."/>
            <person name="Tsuchiya T."/>
            <person name="Sasamoto S."/>
            <person name="Watanabe A."/>
            <person name="Kawashima K."/>
            <person name="Kishida Y."/>
            <person name="Kiyokawa C."/>
            <person name="Kohara M."/>
            <person name="Matsumoto M."/>
            <person name="Matsuno A."/>
            <person name="Nakazaki N."/>
            <person name="Shimpo S."/>
            <person name="Takeuchi C."/>
            <person name="Yamada M."/>
            <person name="Tabata S."/>
        </authorList>
    </citation>
    <scope>NUCLEOTIDE SEQUENCE [LARGE SCALE GENOMIC DNA]</scope>
    <source>
        <strain evidence="4">ATCC 29082 / PCC 7421</strain>
    </source>
</reference>
<dbReference type="HOGENOM" id="CLU_012062_28_2_3"/>
<dbReference type="InterPro" id="IPR000504">
    <property type="entry name" value="RRM_dom"/>
</dbReference>
<dbReference type="FunFam" id="3.30.70.330:FF:001420">
    <property type="entry name" value="RNA-binding protein"/>
    <property type="match status" value="1"/>
</dbReference>
<dbReference type="PANTHER" id="PTHR15241">
    <property type="entry name" value="TRANSFORMER-2-RELATED"/>
    <property type="match status" value="1"/>
</dbReference>
<feature type="compositionally biased region" description="Low complexity" evidence="1">
    <location>
        <begin position="94"/>
        <end position="108"/>
    </location>
</feature>
<evidence type="ECO:0000313" key="4">
    <source>
        <dbReference type="Proteomes" id="UP000000557"/>
    </source>
</evidence>
<dbReference type="SMART" id="SM00360">
    <property type="entry name" value="RRM"/>
    <property type="match status" value="1"/>
</dbReference>
<dbReference type="RefSeq" id="WP_011142919.1">
    <property type="nucleotide sequence ID" value="NC_005125.1"/>
</dbReference>
<dbReference type="PANTHER" id="PTHR15241:SF304">
    <property type="entry name" value="RRM DOMAIN-CONTAINING PROTEIN"/>
    <property type="match status" value="1"/>
</dbReference>
<dbReference type="AlphaFoldDB" id="Q7NCQ3"/>
<dbReference type="InterPro" id="IPR012677">
    <property type="entry name" value="Nucleotide-bd_a/b_plait_sf"/>
</dbReference>
<reference evidence="3 4" key="2">
    <citation type="journal article" date="2003" name="DNA Res.">
        <title>Complete genome structure of Gloeobacter violaceus PCC 7421, a cyanobacterium that lacks thylakoids (supplement).</title>
        <authorList>
            <person name="Nakamura Y."/>
            <person name="Kaneko T."/>
            <person name="Sato S."/>
            <person name="Mimuro M."/>
            <person name="Miyashita H."/>
            <person name="Tsuchiya T."/>
            <person name="Sasamoto S."/>
            <person name="Watanabe A."/>
            <person name="Kawashima K."/>
            <person name="Kishida Y."/>
            <person name="Kiyokawa C."/>
            <person name="Kohara M."/>
            <person name="Matsumoto M."/>
            <person name="Matsuno A."/>
            <person name="Nakazaki N."/>
            <person name="Shimpo S."/>
            <person name="Takeuchi C."/>
            <person name="Yamada M."/>
            <person name="Tabata S."/>
        </authorList>
    </citation>
    <scope>NUCLEOTIDE SEQUENCE [LARGE SCALE GENOMIC DNA]</scope>
    <source>
        <strain evidence="4">ATCC 29082 / PCC 7421</strain>
    </source>
</reference>
<proteinExistence type="predicted"/>
<dbReference type="PATRIC" id="fig|251221.4.peg.2954"/>
<dbReference type="KEGG" id="gvi:glr2925"/>
<dbReference type="Proteomes" id="UP000000557">
    <property type="component" value="Chromosome"/>
</dbReference>
<name>Q7NCQ3_GLOVI</name>
<dbReference type="eggNOG" id="COG0724">
    <property type="taxonomic scope" value="Bacteria"/>
</dbReference>
<feature type="compositionally biased region" description="Basic and acidic residues" evidence="1">
    <location>
        <begin position="179"/>
        <end position="189"/>
    </location>
</feature>
<feature type="region of interest" description="Disordered" evidence="1">
    <location>
        <begin position="80"/>
        <end position="195"/>
    </location>
</feature>
<dbReference type="STRING" id="251221.gene:10760429"/>
<feature type="domain" description="RRM" evidence="2">
    <location>
        <begin position="3"/>
        <end position="81"/>
    </location>
</feature>
<dbReference type="InterPro" id="IPR035979">
    <property type="entry name" value="RBD_domain_sf"/>
</dbReference>
<dbReference type="SUPFAM" id="SSF54928">
    <property type="entry name" value="RNA-binding domain, RBD"/>
    <property type="match status" value="1"/>
</dbReference>
<keyword evidence="4" id="KW-1185">Reference proteome</keyword>
<protein>
    <submittedName>
        <fullName evidence="3">RNA-binding protein</fullName>
    </submittedName>
</protein>
<dbReference type="Pfam" id="PF00076">
    <property type="entry name" value="RRM_1"/>
    <property type="match status" value="1"/>
</dbReference>
<dbReference type="EMBL" id="BA000045">
    <property type="protein sequence ID" value="BAC90866.1"/>
    <property type="molecule type" value="Genomic_DNA"/>
</dbReference>
<dbReference type="PROSITE" id="PS50102">
    <property type="entry name" value="RRM"/>
    <property type="match status" value="1"/>
</dbReference>
<evidence type="ECO:0000313" key="3">
    <source>
        <dbReference type="EMBL" id="BAC90866.1"/>
    </source>
</evidence>
<dbReference type="GO" id="GO:0003723">
    <property type="term" value="F:RNA binding"/>
    <property type="evidence" value="ECO:0007669"/>
    <property type="project" value="InterPro"/>
</dbReference>
<gene>
    <name evidence="3" type="ordered locus">glr2925</name>
</gene>
<feature type="compositionally biased region" description="Low complexity" evidence="1">
    <location>
        <begin position="116"/>
        <end position="129"/>
    </location>
</feature>
<dbReference type="Gene3D" id="3.30.70.330">
    <property type="match status" value="1"/>
</dbReference>
<feature type="compositionally biased region" description="Basic and acidic residues" evidence="1">
    <location>
        <begin position="138"/>
        <end position="163"/>
    </location>
</feature>
<accession>Q7NCQ3</accession>
<feature type="compositionally biased region" description="Basic and acidic residues" evidence="1">
    <location>
        <begin position="80"/>
        <end position="90"/>
    </location>
</feature>